<evidence type="ECO:0008006" key="3">
    <source>
        <dbReference type="Google" id="ProtNLM"/>
    </source>
</evidence>
<accession>C2Y0J5</accession>
<dbReference type="Proteomes" id="UP000001753">
    <property type="component" value="Chromosome"/>
</dbReference>
<reference evidence="2" key="1">
    <citation type="journal article" date="2012" name="Genome Res.">
        <title>Genomic characterization of the Bacillus cereus sensu lato species: Backdrop to the evolution of Bacillus anthracis.</title>
        <authorList>
            <person name="Zwick M.E."/>
            <person name="Joseph S.J."/>
            <person name="Didelot X."/>
            <person name="Chen P.E."/>
            <person name="Bishop-Lilly K.A."/>
            <person name="Stewart A.C."/>
            <person name="Willner K."/>
            <person name="Nolan N."/>
            <person name="Lentz S."/>
            <person name="Thomason M.K."/>
            <person name="Sozhamannan S."/>
            <person name="Mateczun A.J."/>
            <person name="Du L."/>
            <person name="Read T.D."/>
        </authorList>
    </citation>
    <scope>NUCLEOTIDE SEQUENCE [LARGE SCALE GENOMIC DNA]</scope>
    <source>
        <strain evidence="2">AH603</strain>
    </source>
</reference>
<proteinExistence type="predicted"/>
<feature type="transmembrane region" description="Helical" evidence="1">
    <location>
        <begin position="28"/>
        <end position="48"/>
    </location>
</feature>
<keyword evidence="1" id="KW-1133">Transmembrane helix</keyword>
<comment type="caution">
    <text evidence="2">The sequence shown here is derived from an EMBL/GenBank/DDBJ whole genome shotgun (WGS) entry which is preliminary data.</text>
</comment>
<dbReference type="EMBL" id="ACMP01000122">
    <property type="protein sequence ID" value="EEL68574.1"/>
    <property type="molecule type" value="Genomic_DNA"/>
</dbReference>
<name>C2Y0J5_BACMY</name>
<evidence type="ECO:0000313" key="2">
    <source>
        <dbReference type="EMBL" id="EEL68574.1"/>
    </source>
</evidence>
<organism evidence="2">
    <name type="scientific">Bacillus mycoides</name>
    <dbReference type="NCBI Taxonomy" id="1405"/>
    <lineage>
        <taxon>Bacteria</taxon>
        <taxon>Bacillati</taxon>
        <taxon>Bacillota</taxon>
        <taxon>Bacilli</taxon>
        <taxon>Bacillales</taxon>
        <taxon>Bacillaceae</taxon>
        <taxon>Bacillus</taxon>
        <taxon>Bacillus cereus group</taxon>
    </lineage>
</organism>
<dbReference type="AlphaFoldDB" id="C2Y0J5"/>
<keyword evidence="1" id="KW-0472">Membrane</keyword>
<gene>
    <name evidence="2" type="ORF">bcere0026_44850</name>
</gene>
<sequence>MGIIFLVSAVIALSMKNNKKIKSPQEMSFLFLLLSIAFFGLSIATYIFRLQIM</sequence>
<dbReference type="HOGENOM" id="CLU_2931274_0_0_9"/>
<protein>
    <recommendedName>
        <fullName evidence="3">4-hydroxy-2-ketovalerate aldolase</fullName>
    </recommendedName>
</protein>
<evidence type="ECO:0000256" key="1">
    <source>
        <dbReference type="SAM" id="Phobius"/>
    </source>
</evidence>
<keyword evidence="1" id="KW-0812">Transmembrane</keyword>